<name>A0AAD5TS74_9FUNG</name>
<feature type="transmembrane region" description="Helical" evidence="17">
    <location>
        <begin position="396"/>
        <end position="416"/>
    </location>
</feature>
<evidence type="ECO:0000256" key="9">
    <source>
        <dbReference type="ARBA" id="ARBA00023034"/>
    </source>
</evidence>
<keyword evidence="9" id="KW-0333">Golgi apparatus</keyword>
<keyword evidence="6" id="KW-0053">Apoptosis</keyword>
<evidence type="ECO:0000313" key="18">
    <source>
        <dbReference type="EMBL" id="KAJ3183779.1"/>
    </source>
</evidence>
<evidence type="ECO:0000256" key="12">
    <source>
        <dbReference type="ARBA" id="ARBA00038895"/>
    </source>
</evidence>
<evidence type="ECO:0000256" key="15">
    <source>
        <dbReference type="ARBA" id="ARBA00042717"/>
    </source>
</evidence>
<dbReference type="GO" id="GO:0006508">
    <property type="term" value="P:proteolysis"/>
    <property type="evidence" value="ECO:0007669"/>
    <property type="project" value="UniProtKB-KW"/>
</dbReference>
<dbReference type="PANTHER" id="PTHR11802">
    <property type="entry name" value="SERINE PROTEASE FAMILY S10 SERINE CARBOXYPEPTIDASE"/>
    <property type="match status" value="1"/>
</dbReference>
<keyword evidence="4" id="KW-0121">Carboxypeptidase</keyword>
<evidence type="ECO:0000256" key="2">
    <source>
        <dbReference type="ARBA" id="ARBA00004393"/>
    </source>
</evidence>
<evidence type="ECO:0000256" key="8">
    <source>
        <dbReference type="ARBA" id="ARBA00022989"/>
    </source>
</evidence>
<dbReference type="EC" id="3.4.16.6" evidence="12"/>
<comment type="caution">
    <text evidence="18">The sequence shown here is derived from an EMBL/GenBank/DDBJ whole genome shotgun (WGS) entry which is preliminary data.</text>
</comment>
<evidence type="ECO:0000256" key="13">
    <source>
        <dbReference type="ARBA" id="ARBA00040403"/>
    </source>
</evidence>
<feature type="region of interest" description="Disordered" evidence="16">
    <location>
        <begin position="361"/>
        <end position="392"/>
    </location>
</feature>
<keyword evidence="18" id="KW-0645">Protease</keyword>
<proteinExistence type="inferred from homology"/>
<dbReference type="SUPFAM" id="SSF53474">
    <property type="entry name" value="alpha/beta-Hydrolases"/>
    <property type="match status" value="1"/>
</dbReference>
<comment type="catalytic activity">
    <reaction evidence="1">
        <text>Preferential release of a C-terminal arginine or lysine residue.</text>
        <dbReference type="EC" id="3.4.16.6"/>
    </reaction>
</comment>
<dbReference type="InterPro" id="IPR033124">
    <property type="entry name" value="Ser_caboxypep_his_AS"/>
</dbReference>
<keyword evidence="11" id="KW-0325">Glycoprotein</keyword>
<comment type="subcellular location">
    <subcellularLocation>
        <location evidence="2">Golgi apparatus</location>
        <location evidence="2">trans-Golgi network membrane</location>
        <topology evidence="2">Single-pass type I membrane protein</topology>
    </subcellularLocation>
</comment>
<dbReference type="PANTHER" id="PTHR11802:SF190">
    <property type="entry name" value="PHEROMONE-PROCESSING CARBOXYPEPTIDASE KEX1"/>
    <property type="match status" value="1"/>
</dbReference>
<dbReference type="Proteomes" id="UP001212152">
    <property type="component" value="Unassembled WGS sequence"/>
</dbReference>
<dbReference type="AlphaFoldDB" id="A0AAD5TS74"/>
<dbReference type="GO" id="GO:0005794">
    <property type="term" value="C:Golgi apparatus"/>
    <property type="evidence" value="ECO:0007669"/>
    <property type="project" value="UniProtKB-SubCell"/>
</dbReference>
<evidence type="ECO:0000256" key="6">
    <source>
        <dbReference type="ARBA" id="ARBA00022703"/>
    </source>
</evidence>
<evidence type="ECO:0000256" key="4">
    <source>
        <dbReference type="ARBA" id="ARBA00022645"/>
    </source>
</evidence>
<keyword evidence="8 17" id="KW-1133">Transmembrane helix</keyword>
<evidence type="ECO:0000256" key="14">
    <source>
        <dbReference type="ARBA" id="ARBA00040628"/>
    </source>
</evidence>
<comment type="similarity">
    <text evidence="3">Belongs to the peptidase S10 family.</text>
</comment>
<evidence type="ECO:0000256" key="5">
    <source>
        <dbReference type="ARBA" id="ARBA00022692"/>
    </source>
</evidence>
<keyword evidence="19" id="KW-1185">Reference proteome</keyword>
<evidence type="ECO:0000256" key="11">
    <source>
        <dbReference type="ARBA" id="ARBA00023180"/>
    </source>
</evidence>
<dbReference type="EMBL" id="JADGJQ010000005">
    <property type="protein sequence ID" value="KAJ3183779.1"/>
    <property type="molecule type" value="Genomic_DNA"/>
</dbReference>
<dbReference type="InterPro" id="IPR029058">
    <property type="entry name" value="AB_hydrolase_fold"/>
</dbReference>
<dbReference type="InterPro" id="IPR001563">
    <property type="entry name" value="Peptidase_S10"/>
</dbReference>
<dbReference type="Gene3D" id="3.40.50.1820">
    <property type="entry name" value="alpha/beta hydrolase"/>
    <property type="match status" value="1"/>
</dbReference>
<dbReference type="GO" id="GO:0006915">
    <property type="term" value="P:apoptotic process"/>
    <property type="evidence" value="ECO:0007669"/>
    <property type="project" value="UniProtKB-KW"/>
</dbReference>
<protein>
    <recommendedName>
        <fullName evidence="14">Pheromone-processing carboxypeptidase KEX1</fullName>
        <ecNumber evidence="12">3.4.16.6</ecNumber>
    </recommendedName>
    <alternativeName>
        <fullName evidence="15">Carboxypeptidase D</fullName>
    </alternativeName>
    <alternativeName>
        <fullName evidence="13">Pheromone-processing carboxypeptidase kex1</fullName>
    </alternativeName>
</protein>
<dbReference type="PRINTS" id="PR00724">
    <property type="entry name" value="CRBOXYPTASEC"/>
</dbReference>
<evidence type="ECO:0000256" key="17">
    <source>
        <dbReference type="SAM" id="Phobius"/>
    </source>
</evidence>
<keyword evidence="18" id="KW-0378">Hydrolase</keyword>
<evidence type="ECO:0000313" key="19">
    <source>
        <dbReference type="Proteomes" id="UP001212152"/>
    </source>
</evidence>
<dbReference type="Pfam" id="PF00450">
    <property type="entry name" value="Peptidase_S10"/>
    <property type="match status" value="1"/>
</dbReference>
<evidence type="ECO:0000256" key="10">
    <source>
        <dbReference type="ARBA" id="ARBA00023136"/>
    </source>
</evidence>
<keyword evidence="5 17" id="KW-0812">Transmembrane</keyword>
<evidence type="ECO:0000256" key="3">
    <source>
        <dbReference type="ARBA" id="ARBA00009431"/>
    </source>
</evidence>
<dbReference type="PROSITE" id="PS00560">
    <property type="entry name" value="CARBOXYPEPT_SER_HIS"/>
    <property type="match status" value="1"/>
</dbReference>
<accession>A0AAD5TS74</accession>
<dbReference type="GO" id="GO:0004185">
    <property type="term" value="F:serine-type carboxypeptidase activity"/>
    <property type="evidence" value="ECO:0007669"/>
    <property type="project" value="UniProtKB-EC"/>
</dbReference>
<keyword evidence="7" id="KW-0732">Signal</keyword>
<sequence>MDGMLLENGPFKIKPGGAVGVNPTSWVHNANMLYVDQPAGTGFSIVNGKYVTSQSQSADEFLSFLENFYLTFPEYRNSELYFTGESFAGQYIPYVGHEILKRNRNGAYAPPLNLRGLVIGNGWVDPLRQYKSYIDFSAAHGLLQIPKYKQAADDSWKYCQEAMATKELIKQNTCERIIDYIQSESKEGGKLCINMYDIRLRDEKPNQGCGMGWPPGLDDTKNYLQLAEVRSALHVNEPLANKWHECDNGVYRELADDLSPPSYTIEVTFFSGDQDLICNWMGTRDMIAELTWGDQKGFQGAPVMNWLIDNQLKGTYQEARNLSFVIIHNASHMVPVDEPVAALDMFNRAIRATDTINSIVIDPSDPTTLKPIAGDKEAGQEDGSEPASPGSSGRHYYAGAVLLILMLVGMAGCATYRMRDKIDLTAVKAIVNRIRGRAGHLAERHDSNWHEVQGDEEALFVAEDLDDSLAMGNMRR</sequence>
<evidence type="ECO:0000256" key="16">
    <source>
        <dbReference type="SAM" id="MobiDB-lite"/>
    </source>
</evidence>
<gene>
    <name evidence="18" type="primary">KEX1</name>
    <name evidence="18" type="ORF">HDU87_005895</name>
</gene>
<evidence type="ECO:0000256" key="1">
    <source>
        <dbReference type="ARBA" id="ARBA00001003"/>
    </source>
</evidence>
<keyword evidence="10 17" id="KW-0472">Membrane</keyword>
<evidence type="ECO:0000256" key="7">
    <source>
        <dbReference type="ARBA" id="ARBA00022729"/>
    </source>
</evidence>
<reference evidence="18" key="1">
    <citation type="submission" date="2020-05" db="EMBL/GenBank/DDBJ databases">
        <title>Phylogenomic resolution of chytrid fungi.</title>
        <authorList>
            <person name="Stajich J.E."/>
            <person name="Amses K."/>
            <person name="Simmons R."/>
            <person name="Seto K."/>
            <person name="Myers J."/>
            <person name="Bonds A."/>
            <person name="Quandt C.A."/>
            <person name="Barry K."/>
            <person name="Liu P."/>
            <person name="Grigoriev I."/>
            <person name="Longcore J.E."/>
            <person name="James T.Y."/>
        </authorList>
    </citation>
    <scope>NUCLEOTIDE SEQUENCE</scope>
    <source>
        <strain evidence="18">JEL0379</strain>
    </source>
</reference>
<organism evidence="18 19">
    <name type="scientific">Geranomyces variabilis</name>
    <dbReference type="NCBI Taxonomy" id="109894"/>
    <lineage>
        <taxon>Eukaryota</taxon>
        <taxon>Fungi</taxon>
        <taxon>Fungi incertae sedis</taxon>
        <taxon>Chytridiomycota</taxon>
        <taxon>Chytridiomycota incertae sedis</taxon>
        <taxon>Chytridiomycetes</taxon>
        <taxon>Spizellomycetales</taxon>
        <taxon>Powellomycetaceae</taxon>
        <taxon>Geranomyces</taxon>
    </lineage>
</organism>